<gene>
    <name evidence="7" type="ORF">METZ01_LOCUS157437</name>
</gene>
<dbReference type="EC" id="3.2.1.23" evidence="3"/>
<evidence type="ECO:0000259" key="6">
    <source>
        <dbReference type="Pfam" id="PF02837"/>
    </source>
</evidence>
<feature type="domain" description="Glycosyl hydrolases family 2 sugar binding" evidence="6">
    <location>
        <begin position="31"/>
        <end position="198"/>
    </location>
</feature>
<evidence type="ECO:0000256" key="2">
    <source>
        <dbReference type="ARBA" id="ARBA00007401"/>
    </source>
</evidence>
<keyword evidence="4" id="KW-0378">Hydrolase</keyword>
<dbReference type="AlphaFoldDB" id="A0A382AU83"/>
<evidence type="ECO:0000313" key="7">
    <source>
        <dbReference type="EMBL" id="SVB04583.1"/>
    </source>
</evidence>
<dbReference type="Gene3D" id="2.60.120.260">
    <property type="entry name" value="Galactose-binding domain-like"/>
    <property type="match status" value="1"/>
</dbReference>
<dbReference type="PANTHER" id="PTHR46323:SF2">
    <property type="entry name" value="BETA-GALACTOSIDASE"/>
    <property type="match status" value="1"/>
</dbReference>
<dbReference type="InterPro" id="IPR050347">
    <property type="entry name" value="Bact_Beta-galactosidase"/>
</dbReference>
<evidence type="ECO:0000256" key="1">
    <source>
        <dbReference type="ARBA" id="ARBA00001412"/>
    </source>
</evidence>
<protein>
    <recommendedName>
        <fullName evidence="3">beta-galactosidase</fullName>
        <ecNumber evidence="3">3.2.1.23</ecNumber>
    </recommendedName>
</protein>
<evidence type="ECO:0000256" key="3">
    <source>
        <dbReference type="ARBA" id="ARBA00012756"/>
    </source>
</evidence>
<feature type="non-terminal residue" evidence="7">
    <location>
        <position position="270"/>
    </location>
</feature>
<evidence type="ECO:0000256" key="5">
    <source>
        <dbReference type="ARBA" id="ARBA00023295"/>
    </source>
</evidence>
<dbReference type="Pfam" id="PF02837">
    <property type="entry name" value="Glyco_hydro_2_N"/>
    <property type="match status" value="1"/>
</dbReference>
<dbReference type="GO" id="GO:0004565">
    <property type="term" value="F:beta-galactosidase activity"/>
    <property type="evidence" value="ECO:0007669"/>
    <property type="project" value="UniProtKB-EC"/>
</dbReference>
<evidence type="ECO:0000256" key="4">
    <source>
        <dbReference type="ARBA" id="ARBA00022801"/>
    </source>
</evidence>
<dbReference type="InterPro" id="IPR008979">
    <property type="entry name" value="Galactose-bd-like_sf"/>
</dbReference>
<reference evidence="7" key="1">
    <citation type="submission" date="2018-05" db="EMBL/GenBank/DDBJ databases">
        <authorList>
            <person name="Lanie J.A."/>
            <person name="Ng W.-L."/>
            <person name="Kazmierczak K.M."/>
            <person name="Andrzejewski T.M."/>
            <person name="Davidsen T.M."/>
            <person name="Wayne K.J."/>
            <person name="Tettelin H."/>
            <person name="Glass J.I."/>
            <person name="Rusch D."/>
            <person name="Podicherti R."/>
            <person name="Tsui H.-C.T."/>
            <person name="Winkler M.E."/>
        </authorList>
    </citation>
    <scope>NUCLEOTIDE SEQUENCE</scope>
</reference>
<proteinExistence type="inferred from homology"/>
<dbReference type="SUPFAM" id="SSF49785">
    <property type="entry name" value="Galactose-binding domain-like"/>
    <property type="match status" value="1"/>
</dbReference>
<dbReference type="InterPro" id="IPR006104">
    <property type="entry name" value="Glyco_hydro_2_N"/>
</dbReference>
<sequence length="270" mass="30930">MHSPWQDPEVTALGRLPATASLHRSDSDLIQLDSTWKFQLCMHPAEVPADWHSLDTQTWLDVELPHLWTMDSRLNEDNPIYTNVVMPFRHEPPALPSKNPTGIYRRTITVPENWLDDRLVIHVGGVESFFFLYCNGHEVGYAKDSKLPSEFDLTRYLTSGTNELALQVIKYCDASYIEDQDHWWHGGIHRSVYLYRTPQVFIQDVFITPDFEPASSRGNLDTRIRIGGKDRAALNHTIEAQLRSPQDKPLGRPVSESISRSEFNYVIGKG</sequence>
<dbReference type="PANTHER" id="PTHR46323">
    <property type="entry name" value="BETA-GALACTOSIDASE"/>
    <property type="match status" value="1"/>
</dbReference>
<name>A0A382AU83_9ZZZZ</name>
<dbReference type="GO" id="GO:0005990">
    <property type="term" value="P:lactose catabolic process"/>
    <property type="evidence" value="ECO:0007669"/>
    <property type="project" value="TreeGrafter"/>
</dbReference>
<dbReference type="GO" id="GO:0009341">
    <property type="term" value="C:beta-galactosidase complex"/>
    <property type="evidence" value="ECO:0007669"/>
    <property type="project" value="TreeGrafter"/>
</dbReference>
<dbReference type="EMBL" id="UINC01026688">
    <property type="protein sequence ID" value="SVB04583.1"/>
    <property type="molecule type" value="Genomic_DNA"/>
</dbReference>
<comment type="catalytic activity">
    <reaction evidence="1">
        <text>Hydrolysis of terminal non-reducing beta-D-galactose residues in beta-D-galactosides.</text>
        <dbReference type="EC" id="3.2.1.23"/>
    </reaction>
</comment>
<organism evidence="7">
    <name type="scientific">marine metagenome</name>
    <dbReference type="NCBI Taxonomy" id="408172"/>
    <lineage>
        <taxon>unclassified sequences</taxon>
        <taxon>metagenomes</taxon>
        <taxon>ecological metagenomes</taxon>
    </lineage>
</organism>
<accession>A0A382AU83</accession>
<comment type="similarity">
    <text evidence="2">Belongs to the glycosyl hydrolase 2 family.</text>
</comment>
<keyword evidence="5" id="KW-0326">Glycosidase</keyword>